<comment type="caution">
    <text evidence="1">The sequence shown here is derived from an EMBL/GenBank/DDBJ whole genome shotgun (WGS) entry which is preliminary data.</text>
</comment>
<proteinExistence type="predicted"/>
<dbReference type="RefSeq" id="WP_061997073.1">
    <property type="nucleotide sequence ID" value="NZ_JAUOQI010000004.1"/>
</dbReference>
<reference evidence="1" key="1">
    <citation type="submission" date="2023-07" db="EMBL/GenBank/DDBJ databases">
        <title>Genome content predicts the carbon catabolic preferences of heterotrophic bacteria.</title>
        <authorList>
            <person name="Gralka M."/>
        </authorList>
    </citation>
    <scope>NUCLEOTIDE SEQUENCE</scope>
    <source>
        <strain evidence="1">F2M12</strain>
    </source>
</reference>
<gene>
    <name evidence="1" type="ORF">Q4527_06740</name>
</gene>
<dbReference type="Proteomes" id="UP001170717">
    <property type="component" value="Unassembled WGS sequence"/>
</dbReference>
<protein>
    <submittedName>
        <fullName evidence="1">Uncharacterized protein</fullName>
    </submittedName>
</protein>
<sequence>MDSTAIKFRDSCLEILKFLSSPTEQEEFASKVEYIDYKSEFACWWFDDLVMESLPKGTGLISQSFNESEKFILWEFTQLFDQNIDSQDLQIDELLKNPQWQKVVEAAQVAFEKLV</sequence>
<evidence type="ECO:0000313" key="2">
    <source>
        <dbReference type="Proteomes" id="UP001170717"/>
    </source>
</evidence>
<name>A0AAW7Z3G7_9ALTE</name>
<evidence type="ECO:0000313" key="1">
    <source>
        <dbReference type="EMBL" id="MDO6577081.1"/>
    </source>
</evidence>
<dbReference type="EMBL" id="JAUOQI010000004">
    <property type="protein sequence ID" value="MDO6577081.1"/>
    <property type="molecule type" value="Genomic_DNA"/>
</dbReference>
<dbReference type="AlphaFoldDB" id="A0AAW7Z3G7"/>
<accession>A0AAW7Z3G7</accession>
<organism evidence="1 2">
    <name type="scientific">Alteromonas stellipolaris</name>
    <dbReference type="NCBI Taxonomy" id="233316"/>
    <lineage>
        <taxon>Bacteria</taxon>
        <taxon>Pseudomonadati</taxon>
        <taxon>Pseudomonadota</taxon>
        <taxon>Gammaproteobacteria</taxon>
        <taxon>Alteromonadales</taxon>
        <taxon>Alteromonadaceae</taxon>
        <taxon>Alteromonas/Salinimonas group</taxon>
        <taxon>Alteromonas</taxon>
    </lineage>
</organism>